<dbReference type="SUPFAM" id="SSF51735">
    <property type="entry name" value="NAD(P)-binding Rossmann-fold domains"/>
    <property type="match status" value="1"/>
</dbReference>
<dbReference type="EMBL" id="JAOYOD010000001">
    <property type="protein sequence ID" value="MCV9387634.1"/>
    <property type="molecule type" value="Genomic_DNA"/>
</dbReference>
<sequence length="329" mass="36062">MQTNKMNAIVANGYGSPEVFQYQEVERPEPKADEVLVRVVSTSATRADTMMRTGKPYFGRLFVGLTKPKSPIPGTGFAGYVEEVGSAVSRYKKGDRVFGETTLGFSANAEFLVIKEEGVILPLPENLDFAEAAVFCDGHLTSFNFLYQIAQIKKGQHWLINGASGSLGSSAVQLAKYFGADVTAVTSTKNVGLVKSLGADHVIDYSQEDFHQSETKFDCVYDSVGKSSFGACKSILKEEGSYLSPVLSFSLLGQMLWTQLFGKKKARFEATGLKSDDQLRELLEKVVEVQQSGKLKTIIDRQFPLAKLSEAHRYIDTGHKRGNVVLLTA</sequence>
<feature type="domain" description="Enoyl reductase (ER)" evidence="1">
    <location>
        <begin position="15"/>
        <end position="326"/>
    </location>
</feature>
<dbReference type="CDD" id="cd08267">
    <property type="entry name" value="MDR1"/>
    <property type="match status" value="1"/>
</dbReference>
<accession>A0ABT3CVN8</accession>
<gene>
    <name evidence="2" type="ORF">N7U62_13215</name>
</gene>
<evidence type="ECO:0000313" key="2">
    <source>
        <dbReference type="EMBL" id="MCV9387634.1"/>
    </source>
</evidence>
<dbReference type="Gene3D" id="3.40.50.720">
    <property type="entry name" value="NAD(P)-binding Rossmann-like Domain"/>
    <property type="match status" value="1"/>
</dbReference>
<organism evidence="2 3">
    <name type="scientific">Reichenbachiella ulvae</name>
    <dbReference type="NCBI Taxonomy" id="2980104"/>
    <lineage>
        <taxon>Bacteria</taxon>
        <taxon>Pseudomonadati</taxon>
        <taxon>Bacteroidota</taxon>
        <taxon>Cytophagia</taxon>
        <taxon>Cytophagales</taxon>
        <taxon>Reichenbachiellaceae</taxon>
        <taxon>Reichenbachiella</taxon>
    </lineage>
</organism>
<dbReference type="PANTHER" id="PTHR44013">
    <property type="entry name" value="ZINC-TYPE ALCOHOL DEHYDROGENASE-LIKE PROTEIN C16A3.02C"/>
    <property type="match status" value="1"/>
</dbReference>
<reference evidence="2 3" key="1">
    <citation type="submission" date="2022-10" db="EMBL/GenBank/DDBJ databases">
        <title>Comparative genomics and taxonomic characterization of three novel marine species of genus Reichenbachiella exhibiting antioxidant and polysaccharide degradation activities.</title>
        <authorList>
            <person name="Muhammad N."/>
            <person name="Lee Y.-J."/>
            <person name="Ko J."/>
            <person name="Kim S.-G."/>
        </authorList>
    </citation>
    <scope>NUCLEOTIDE SEQUENCE [LARGE SCALE GENOMIC DNA]</scope>
    <source>
        <strain evidence="2 3">ABR2-5</strain>
    </source>
</reference>
<dbReference type="InterPro" id="IPR011032">
    <property type="entry name" value="GroES-like_sf"/>
</dbReference>
<dbReference type="InterPro" id="IPR013154">
    <property type="entry name" value="ADH-like_N"/>
</dbReference>
<dbReference type="PANTHER" id="PTHR44013:SF1">
    <property type="entry name" value="ZINC-TYPE ALCOHOL DEHYDROGENASE-LIKE PROTEIN C16A3.02C"/>
    <property type="match status" value="1"/>
</dbReference>
<dbReference type="InterPro" id="IPR052733">
    <property type="entry name" value="Chloroplast_QOR"/>
</dbReference>
<dbReference type="Gene3D" id="3.90.180.10">
    <property type="entry name" value="Medium-chain alcohol dehydrogenases, catalytic domain"/>
    <property type="match status" value="1"/>
</dbReference>
<keyword evidence="3" id="KW-1185">Reference proteome</keyword>
<evidence type="ECO:0000259" key="1">
    <source>
        <dbReference type="SMART" id="SM00829"/>
    </source>
</evidence>
<dbReference type="SMART" id="SM00829">
    <property type="entry name" value="PKS_ER"/>
    <property type="match status" value="1"/>
</dbReference>
<name>A0ABT3CVN8_9BACT</name>
<protein>
    <submittedName>
        <fullName evidence="2">NAD(P)-dependent alcohol dehydrogenase</fullName>
    </submittedName>
</protein>
<proteinExistence type="predicted"/>
<dbReference type="Pfam" id="PF08240">
    <property type="entry name" value="ADH_N"/>
    <property type="match status" value="1"/>
</dbReference>
<dbReference type="InterPro" id="IPR020843">
    <property type="entry name" value="ER"/>
</dbReference>
<dbReference type="Proteomes" id="UP001300692">
    <property type="component" value="Unassembled WGS sequence"/>
</dbReference>
<dbReference type="RefSeq" id="WP_264138455.1">
    <property type="nucleotide sequence ID" value="NZ_JAOYOD010000001.1"/>
</dbReference>
<comment type="caution">
    <text evidence="2">The sequence shown here is derived from an EMBL/GenBank/DDBJ whole genome shotgun (WGS) entry which is preliminary data.</text>
</comment>
<evidence type="ECO:0000313" key="3">
    <source>
        <dbReference type="Proteomes" id="UP001300692"/>
    </source>
</evidence>
<dbReference type="InterPro" id="IPR036291">
    <property type="entry name" value="NAD(P)-bd_dom_sf"/>
</dbReference>
<dbReference type="SUPFAM" id="SSF50129">
    <property type="entry name" value="GroES-like"/>
    <property type="match status" value="1"/>
</dbReference>
<dbReference type="Pfam" id="PF13602">
    <property type="entry name" value="ADH_zinc_N_2"/>
    <property type="match status" value="1"/>
</dbReference>